<name>A0A918M4Z4_9ACTN</name>
<feature type="compositionally biased region" description="Low complexity" evidence="1">
    <location>
        <begin position="44"/>
        <end position="64"/>
    </location>
</feature>
<protein>
    <submittedName>
        <fullName evidence="2">Uncharacterized protein</fullName>
    </submittedName>
</protein>
<comment type="caution">
    <text evidence="2">The sequence shown here is derived from an EMBL/GenBank/DDBJ whole genome shotgun (WGS) entry which is preliminary data.</text>
</comment>
<reference evidence="2" key="2">
    <citation type="submission" date="2020-09" db="EMBL/GenBank/DDBJ databases">
        <authorList>
            <person name="Sun Q."/>
            <person name="Ohkuma M."/>
        </authorList>
    </citation>
    <scope>NUCLEOTIDE SEQUENCE</scope>
    <source>
        <strain evidence="2">JCM 4391</strain>
    </source>
</reference>
<feature type="compositionally biased region" description="Basic and acidic residues" evidence="1">
    <location>
        <begin position="15"/>
        <end position="29"/>
    </location>
</feature>
<reference evidence="2" key="1">
    <citation type="journal article" date="2014" name="Int. J. Syst. Evol. Microbiol.">
        <title>Complete genome sequence of Corynebacterium casei LMG S-19264T (=DSM 44701T), isolated from a smear-ripened cheese.</title>
        <authorList>
            <consortium name="US DOE Joint Genome Institute (JGI-PGF)"/>
            <person name="Walter F."/>
            <person name="Albersmeier A."/>
            <person name="Kalinowski J."/>
            <person name="Ruckert C."/>
        </authorList>
    </citation>
    <scope>NUCLEOTIDE SEQUENCE</scope>
    <source>
        <strain evidence="2">JCM 4391</strain>
    </source>
</reference>
<proteinExistence type="predicted"/>
<keyword evidence="3" id="KW-1185">Reference proteome</keyword>
<gene>
    <name evidence="2" type="ORF">GCM10010274_39390</name>
</gene>
<feature type="region of interest" description="Disordered" evidence="1">
    <location>
        <begin position="1"/>
        <end position="114"/>
    </location>
</feature>
<dbReference type="AlphaFoldDB" id="A0A918M4Z4"/>
<organism evidence="2 3">
    <name type="scientific">Streptomyces lavendofoliae</name>
    <dbReference type="NCBI Taxonomy" id="67314"/>
    <lineage>
        <taxon>Bacteria</taxon>
        <taxon>Bacillati</taxon>
        <taxon>Actinomycetota</taxon>
        <taxon>Actinomycetes</taxon>
        <taxon>Kitasatosporales</taxon>
        <taxon>Streptomycetaceae</taxon>
        <taxon>Streptomyces</taxon>
    </lineage>
</organism>
<evidence type="ECO:0000256" key="1">
    <source>
        <dbReference type="SAM" id="MobiDB-lite"/>
    </source>
</evidence>
<dbReference type="EMBL" id="BMTP01000010">
    <property type="protein sequence ID" value="GGU47227.1"/>
    <property type="molecule type" value="Genomic_DNA"/>
</dbReference>
<evidence type="ECO:0000313" key="3">
    <source>
        <dbReference type="Proteomes" id="UP000636661"/>
    </source>
</evidence>
<sequence length="114" mass="12206">MRAMWNMTEKRRCRTDRETGPGVRRDPLGRRAPSGADGARRWCGPACARSRPGRGAPARALPGPGSEGRAGCRFSATPRQRPSAPDVRPAAVADRGGRTQERAGAVAGRRSDRS</sequence>
<accession>A0A918M4Z4</accession>
<dbReference type="Proteomes" id="UP000636661">
    <property type="component" value="Unassembled WGS sequence"/>
</dbReference>
<evidence type="ECO:0000313" key="2">
    <source>
        <dbReference type="EMBL" id="GGU47227.1"/>
    </source>
</evidence>